<dbReference type="KEGG" id="sgrg:L0C25_10280"/>
<keyword evidence="11" id="KW-0408">Iron</keyword>
<dbReference type="GO" id="GO:0005344">
    <property type="term" value="F:oxygen carrier activity"/>
    <property type="evidence" value="ECO:0007669"/>
    <property type="project" value="UniProtKB-KW"/>
</dbReference>
<protein>
    <recommendedName>
        <fullName evidence="4">nitric oxide dioxygenase</fullName>
        <ecNumber evidence="4">1.14.12.17</ecNumber>
    </recommendedName>
</protein>
<dbReference type="InterPro" id="IPR001709">
    <property type="entry name" value="Flavoprot_Pyr_Nucl_cyt_Rdtase"/>
</dbReference>
<evidence type="ECO:0000259" key="13">
    <source>
        <dbReference type="PROSITE" id="PS51384"/>
    </source>
</evidence>
<comment type="cofactor">
    <cofactor evidence="2">
        <name>FAD</name>
        <dbReference type="ChEBI" id="CHEBI:57692"/>
    </cofactor>
</comment>
<comment type="similarity">
    <text evidence="11">Belongs to the globin family.</text>
</comment>
<evidence type="ECO:0000256" key="11">
    <source>
        <dbReference type="RuleBase" id="RU000356"/>
    </source>
</evidence>
<dbReference type="InterPro" id="IPR009050">
    <property type="entry name" value="Globin-like_sf"/>
</dbReference>
<dbReference type="InterPro" id="IPR001433">
    <property type="entry name" value="OxRdtase_FAD/NAD-bd"/>
</dbReference>
<keyword evidence="15" id="KW-1185">Reference proteome</keyword>
<accession>A0AA46TM35</accession>
<dbReference type="Pfam" id="PF00175">
    <property type="entry name" value="NAD_binding_1"/>
    <property type="match status" value="1"/>
</dbReference>
<dbReference type="Proteomes" id="UP001164390">
    <property type="component" value="Chromosome"/>
</dbReference>
<evidence type="ECO:0000256" key="4">
    <source>
        <dbReference type="ARBA" id="ARBA00012229"/>
    </source>
</evidence>
<evidence type="ECO:0000313" key="15">
    <source>
        <dbReference type="Proteomes" id="UP001164390"/>
    </source>
</evidence>
<dbReference type="PANTHER" id="PTHR47354">
    <property type="entry name" value="NADH OXIDOREDUCTASE HCR"/>
    <property type="match status" value="1"/>
</dbReference>
<evidence type="ECO:0000259" key="12">
    <source>
        <dbReference type="PROSITE" id="PS01033"/>
    </source>
</evidence>
<evidence type="ECO:0000256" key="6">
    <source>
        <dbReference type="ARBA" id="ARBA00022857"/>
    </source>
</evidence>
<feature type="domain" description="Globin" evidence="12">
    <location>
        <begin position="1"/>
        <end position="131"/>
    </location>
</feature>
<dbReference type="SUPFAM" id="SSF52343">
    <property type="entry name" value="Ferredoxin reductase-like, C-terminal NADP-linked domain"/>
    <property type="match status" value="1"/>
</dbReference>
<keyword evidence="11" id="KW-0479">Metal-binding</keyword>
<keyword evidence="5" id="KW-0001">2Fe-2S</keyword>
<keyword evidence="8" id="KW-0520">NAD</keyword>
<dbReference type="PROSITE" id="PS01033">
    <property type="entry name" value="GLOBIN"/>
    <property type="match status" value="1"/>
</dbReference>
<dbReference type="InterPro" id="IPR017938">
    <property type="entry name" value="Riboflavin_synthase-like_b-brl"/>
</dbReference>
<dbReference type="SUPFAM" id="SSF63380">
    <property type="entry name" value="Riboflavin synthase domain-like"/>
    <property type="match status" value="1"/>
</dbReference>
<dbReference type="InterPro" id="IPR012292">
    <property type="entry name" value="Globin/Proto"/>
</dbReference>
<evidence type="ECO:0000313" key="14">
    <source>
        <dbReference type="EMBL" id="UYM07429.1"/>
    </source>
</evidence>
<dbReference type="InterPro" id="IPR008333">
    <property type="entry name" value="Cbr1-like_FAD-bd_dom"/>
</dbReference>
<evidence type="ECO:0000256" key="3">
    <source>
        <dbReference type="ARBA" id="ARBA00006401"/>
    </source>
</evidence>
<dbReference type="Pfam" id="PF00970">
    <property type="entry name" value="FAD_binding_6"/>
    <property type="match status" value="1"/>
</dbReference>
<dbReference type="SUPFAM" id="SSF46458">
    <property type="entry name" value="Globin-like"/>
    <property type="match status" value="1"/>
</dbReference>
<dbReference type="InterPro" id="IPR000971">
    <property type="entry name" value="Globin"/>
</dbReference>
<dbReference type="PANTHER" id="PTHR47354:SF5">
    <property type="entry name" value="PROTEIN RFBI"/>
    <property type="match status" value="1"/>
</dbReference>
<keyword evidence="7" id="KW-0411">Iron-sulfur</keyword>
<dbReference type="GO" id="GO:0051537">
    <property type="term" value="F:2 iron, 2 sulfur cluster binding"/>
    <property type="evidence" value="ECO:0007669"/>
    <property type="project" value="UniProtKB-KW"/>
</dbReference>
<dbReference type="Pfam" id="PF00042">
    <property type="entry name" value="Globin"/>
    <property type="match status" value="1"/>
</dbReference>
<gene>
    <name evidence="14" type="ORF">L0C25_10280</name>
</gene>
<organism evidence="14 15">
    <name type="scientific">Solicola gregarius</name>
    <dbReference type="NCBI Taxonomy" id="2908642"/>
    <lineage>
        <taxon>Bacteria</taxon>
        <taxon>Bacillati</taxon>
        <taxon>Actinomycetota</taxon>
        <taxon>Actinomycetes</taxon>
        <taxon>Propionibacteriales</taxon>
        <taxon>Nocardioidaceae</taxon>
        <taxon>Solicola</taxon>
    </lineage>
</organism>
<dbReference type="Gene3D" id="1.10.490.10">
    <property type="entry name" value="Globins"/>
    <property type="match status" value="1"/>
</dbReference>
<dbReference type="PRINTS" id="PR00410">
    <property type="entry name" value="PHEHYDRXLASE"/>
</dbReference>
<comment type="catalytic activity">
    <reaction evidence="9">
        <text>2 nitric oxide + NADH + 2 O2 = 2 nitrate + NAD(+) + H(+)</text>
        <dbReference type="Rhea" id="RHEA:19469"/>
        <dbReference type="ChEBI" id="CHEBI:15378"/>
        <dbReference type="ChEBI" id="CHEBI:15379"/>
        <dbReference type="ChEBI" id="CHEBI:16480"/>
        <dbReference type="ChEBI" id="CHEBI:17632"/>
        <dbReference type="ChEBI" id="CHEBI:57540"/>
        <dbReference type="ChEBI" id="CHEBI:57945"/>
        <dbReference type="EC" id="1.14.12.17"/>
    </reaction>
</comment>
<dbReference type="EMBL" id="CP094970">
    <property type="protein sequence ID" value="UYM07429.1"/>
    <property type="molecule type" value="Genomic_DNA"/>
</dbReference>
<evidence type="ECO:0000256" key="2">
    <source>
        <dbReference type="ARBA" id="ARBA00001974"/>
    </source>
</evidence>
<feature type="domain" description="FAD-binding FR-type" evidence="13">
    <location>
        <begin position="138"/>
        <end position="238"/>
    </location>
</feature>
<dbReference type="InterPro" id="IPR050415">
    <property type="entry name" value="MRET"/>
</dbReference>
<dbReference type="PRINTS" id="PR00371">
    <property type="entry name" value="FPNCR"/>
</dbReference>
<evidence type="ECO:0000256" key="5">
    <source>
        <dbReference type="ARBA" id="ARBA00022714"/>
    </source>
</evidence>
<dbReference type="Gene3D" id="3.40.50.80">
    <property type="entry name" value="Nucleotide-binding domain of ferredoxin-NADP reductase (FNR) module"/>
    <property type="match status" value="1"/>
</dbReference>
<dbReference type="GO" id="GO:0008941">
    <property type="term" value="F:nitric oxide dioxygenase NAD(P)H activity"/>
    <property type="evidence" value="ECO:0007669"/>
    <property type="project" value="UniProtKB-EC"/>
</dbReference>
<evidence type="ECO:0000256" key="7">
    <source>
        <dbReference type="ARBA" id="ARBA00023014"/>
    </source>
</evidence>
<dbReference type="InterPro" id="IPR017927">
    <property type="entry name" value="FAD-bd_FR_type"/>
</dbReference>
<dbReference type="AlphaFoldDB" id="A0AA46TM35"/>
<evidence type="ECO:0000256" key="10">
    <source>
        <dbReference type="ARBA" id="ARBA00049433"/>
    </source>
</evidence>
<dbReference type="RefSeq" id="WP_271636404.1">
    <property type="nucleotide sequence ID" value="NZ_CP094970.1"/>
</dbReference>
<keyword evidence="11" id="KW-0813">Transport</keyword>
<dbReference type="EC" id="1.14.12.17" evidence="4"/>
<sequence>MDTAQLKDSWNLVAKSGDDVPLFFYSHLFLSHPELRSMFPVSMSQQRDKLVGALANIVTHVDELDEVVPFIGSLGSDHRRFAVEPEHYDAVGASLLATLQHFLGNRWTDELAGDWAAAYGIIAKVMIDGAAKSAETTPSWWNAEVVSTERRSVDVSAILLRPDQPLTYRPGQSMAIEVPQRPRLWRYYSPANAPRDDGLIELHVQVVDGGQVSSAMVRTLRKGDTVKVGAPVGEALTLEDPPERVLMVAGGTGLAPLRAVAEQLDDHWKQQGSGPKVDLFHGVRMPWNLYDDDALTALADRPWFDYHAAVSDDPSWRGLRGPVGTVAAEHGPWSGGTALVCGSPAMVQHTVIELTEAAGIPRSDIRHEHFGDGGYQPVFAQHDAGGQS</sequence>
<proteinExistence type="inferred from homology"/>
<keyword evidence="11" id="KW-0349">Heme</keyword>
<name>A0AA46TM35_9ACTN</name>
<comment type="catalytic activity">
    <reaction evidence="10">
        <text>2 nitric oxide + NADPH + 2 O2 = 2 nitrate + NADP(+) + H(+)</text>
        <dbReference type="Rhea" id="RHEA:19465"/>
        <dbReference type="ChEBI" id="CHEBI:15378"/>
        <dbReference type="ChEBI" id="CHEBI:15379"/>
        <dbReference type="ChEBI" id="CHEBI:16480"/>
        <dbReference type="ChEBI" id="CHEBI:17632"/>
        <dbReference type="ChEBI" id="CHEBI:57783"/>
        <dbReference type="ChEBI" id="CHEBI:58349"/>
        <dbReference type="EC" id="1.14.12.17"/>
    </reaction>
</comment>
<evidence type="ECO:0000256" key="1">
    <source>
        <dbReference type="ARBA" id="ARBA00001970"/>
    </source>
</evidence>
<evidence type="ECO:0000256" key="9">
    <source>
        <dbReference type="ARBA" id="ARBA00048649"/>
    </source>
</evidence>
<dbReference type="Gene3D" id="2.40.30.10">
    <property type="entry name" value="Translation factors"/>
    <property type="match status" value="1"/>
</dbReference>
<dbReference type="PROSITE" id="PS51384">
    <property type="entry name" value="FAD_FR"/>
    <property type="match status" value="1"/>
</dbReference>
<dbReference type="InterPro" id="IPR039261">
    <property type="entry name" value="FNR_nucleotide-bd"/>
</dbReference>
<dbReference type="GO" id="GO:0020037">
    <property type="term" value="F:heme binding"/>
    <property type="evidence" value="ECO:0007669"/>
    <property type="project" value="InterPro"/>
</dbReference>
<keyword evidence="6" id="KW-0521">NADP</keyword>
<evidence type="ECO:0000256" key="8">
    <source>
        <dbReference type="ARBA" id="ARBA00023027"/>
    </source>
</evidence>
<reference evidence="14" key="1">
    <citation type="submission" date="2022-01" db="EMBL/GenBank/DDBJ databases">
        <title>Nocardioidaceae gen. sp. A5X3R13.</title>
        <authorList>
            <person name="Lopez Marin M.A."/>
            <person name="Uhlik O."/>
        </authorList>
    </citation>
    <scope>NUCLEOTIDE SEQUENCE</scope>
    <source>
        <strain evidence="14">A5X3R13</strain>
    </source>
</reference>
<comment type="cofactor">
    <cofactor evidence="1">
        <name>heme b</name>
        <dbReference type="ChEBI" id="CHEBI:60344"/>
    </cofactor>
</comment>
<dbReference type="GO" id="GO:0019825">
    <property type="term" value="F:oxygen binding"/>
    <property type="evidence" value="ECO:0007669"/>
    <property type="project" value="InterPro"/>
</dbReference>
<keyword evidence="11" id="KW-0561">Oxygen transport</keyword>
<comment type="similarity">
    <text evidence="3">In the C-terminal section; belongs to the flavoprotein pyridine nucleotide cytochrome reductase family.</text>
</comment>
<dbReference type="CDD" id="cd06187">
    <property type="entry name" value="O2ase_reductase_like"/>
    <property type="match status" value="1"/>
</dbReference>
<dbReference type="CDD" id="cd19753">
    <property type="entry name" value="Mb-like_oxidoreductase"/>
    <property type="match status" value="1"/>
</dbReference>